<evidence type="ECO:0008006" key="4">
    <source>
        <dbReference type="Google" id="ProtNLM"/>
    </source>
</evidence>
<protein>
    <recommendedName>
        <fullName evidence="4">LPP20 lipoprotein</fullName>
    </recommendedName>
</protein>
<dbReference type="AlphaFoldDB" id="A0A844AZ79"/>
<dbReference type="EMBL" id="WJBU01000002">
    <property type="protein sequence ID" value="MRD46123.1"/>
    <property type="molecule type" value="Genomic_DNA"/>
</dbReference>
<gene>
    <name evidence="2" type="ORF">GHT07_02445</name>
</gene>
<keyword evidence="1" id="KW-0732">Signal</keyword>
<evidence type="ECO:0000256" key="1">
    <source>
        <dbReference type="SAM" id="SignalP"/>
    </source>
</evidence>
<dbReference type="Gene3D" id="3.40.50.10610">
    <property type="entry name" value="ABC-type transport auxiliary lipoprotein component"/>
    <property type="match status" value="1"/>
</dbReference>
<organism evidence="2 3">
    <name type="scientific">Caenimonas koreensis DSM 17982</name>
    <dbReference type="NCBI Taxonomy" id="1121255"/>
    <lineage>
        <taxon>Bacteria</taxon>
        <taxon>Pseudomonadati</taxon>
        <taxon>Pseudomonadota</taxon>
        <taxon>Betaproteobacteria</taxon>
        <taxon>Burkholderiales</taxon>
        <taxon>Comamonadaceae</taxon>
        <taxon>Caenimonas</taxon>
    </lineage>
</organism>
<comment type="caution">
    <text evidence="2">The sequence shown here is derived from an EMBL/GenBank/DDBJ whole genome shotgun (WGS) entry which is preliminary data.</text>
</comment>
<sequence>MLALWAVAFFGPLPAQAQGFRFSNPSPDEQADKAAQQRKDAEVSAQLATPCRDRIRNRKIMVLIGEEKNGIVQAKQAGYSQHVDAINVRLKGLGLRTYTAEEIRRQIAQEEVDAYFKNDPDRALSASRRLGAQYVLKGTIASSATRNTMVNVNTVNVAMRFTLTDAGGRPVSSASATNASYAGSDTAGMALTLIEERADEVVAKLYSEYCQNAGAR</sequence>
<name>A0A844AZ79_9BURK</name>
<keyword evidence="3" id="KW-1185">Reference proteome</keyword>
<reference evidence="2 3" key="1">
    <citation type="submission" date="2019-11" db="EMBL/GenBank/DDBJ databases">
        <title>Caenimonas koreensis gen. nov., sp. nov., isolated from activated sludge.</title>
        <authorList>
            <person name="Seung H.R."/>
        </authorList>
    </citation>
    <scope>NUCLEOTIDE SEQUENCE [LARGE SCALE GENOMIC DNA]</scope>
    <source>
        <strain evidence="2 3">EMB320</strain>
    </source>
</reference>
<dbReference type="OrthoDB" id="8562899at2"/>
<accession>A0A844AZ79</accession>
<feature type="chain" id="PRO_5032947578" description="LPP20 lipoprotein" evidence="1">
    <location>
        <begin position="18"/>
        <end position="216"/>
    </location>
</feature>
<evidence type="ECO:0000313" key="3">
    <source>
        <dbReference type="Proteomes" id="UP000487350"/>
    </source>
</evidence>
<dbReference type="RefSeq" id="WP_153583476.1">
    <property type="nucleotide sequence ID" value="NZ_WJBU01000002.1"/>
</dbReference>
<dbReference type="Proteomes" id="UP000487350">
    <property type="component" value="Unassembled WGS sequence"/>
</dbReference>
<feature type="signal peptide" evidence="1">
    <location>
        <begin position="1"/>
        <end position="17"/>
    </location>
</feature>
<proteinExistence type="predicted"/>
<evidence type="ECO:0000313" key="2">
    <source>
        <dbReference type="EMBL" id="MRD46123.1"/>
    </source>
</evidence>